<comment type="caution">
    <text evidence="1">The sequence shown here is derived from an EMBL/GenBank/DDBJ whole genome shotgun (WGS) entry which is preliminary data.</text>
</comment>
<evidence type="ECO:0000313" key="2">
    <source>
        <dbReference type="Proteomes" id="UP000586042"/>
    </source>
</evidence>
<dbReference type="GO" id="GO:0016857">
    <property type="term" value="F:racemase and epimerase activity, acting on carbohydrates and derivatives"/>
    <property type="evidence" value="ECO:0007669"/>
    <property type="project" value="InterPro"/>
</dbReference>
<dbReference type="InterPro" id="IPR008000">
    <property type="entry name" value="Rham/fucose_mutarotase"/>
</dbReference>
<evidence type="ECO:0000313" key="1">
    <source>
        <dbReference type="EMBL" id="NUW32351.1"/>
    </source>
</evidence>
<gene>
    <name evidence="1" type="ORF">HTZ77_13050</name>
</gene>
<accession>A0A7Y6I690</accession>
<reference evidence="1 2" key="1">
    <citation type="submission" date="2020-06" db="EMBL/GenBank/DDBJ databases">
        <title>Nonomuraea sp. SMC257, a novel actinomycete isolated from soil.</title>
        <authorList>
            <person name="Chanama M."/>
        </authorList>
    </citation>
    <scope>NUCLEOTIDE SEQUENCE [LARGE SCALE GENOMIC DNA]</scope>
    <source>
        <strain evidence="1 2">SMC257</strain>
    </source>
</reference>
<dbReference type="RefSeq" id="WP_175589820.1">
    <property type="nucleotide sequence ID" value="NZ_JABWGN010000005.1"/>
</dbReference>
<sequence length="101" mass="11663">MQTLVLHTRLKPGKETEYEAVHAVIPDDLDAALREGGVHSWRIWRSGLDLFHLVEVEDYERLKEHLRDHPADKAWQARINLLLDGDFDPAAALPHLVWQLP</sequence>
<dbReference type="Gene3D" id="3.30.70.100">
    <property type="match status" value="1"/>
</dbReference>
<dbReference type="AlphaFoldDB" id="A0A7Y6I690"/>
<proteinExistence type="predicted"/>
<dbReference type="Proteomes" id="UP000586042">
    <property type="component" value="Unassembled WGS sequence"/>
</dbReference>
<dbReference type="EMBL" id="JABWGN010000005">
    <property type="protein sequence ID" value="NUW32351.1"/>
    <property type="molecule type" value="Genomic_DNA"/>
</dbReference>
<dbReference type="Pfam" id="PF05336">
    <property type="entry name" value="rhaM"/>
    <property type="match status" value="1"/>
</dbReference>
<protein>
    <submittedName>
        <fullName evidence="1">L-rhamnose mutarotase</fullName>
    </submittedName>
</protein>
<dbReference type="SUPFAM" id="SSF54909">
    <property type="entry name" value="Dimeric alpha+beta barrel"/>
    <property type="match status" value="1"/>
</dbReference>
<keyword evidence="2" id="KW-1185">Reference proteome</keyword>
<dbReference type="InterPro" id="IPR011008">
    <property type="entry name" value="Dimeric_a/b-barrel"/>
</dbReference>
<organism evidence="1 2">
    <name type="scientific">Nonomuraea montanisoli</name>
    <dbReference type="NCBI Taxonomy" id="2741721"/>
    <lineage>
        <taxon>Bacteria</taxon>
        <taxon>Bacillati</taxon>
        <taxon>Actinomycetota</taxon>
        <taxon>Actinomycetes</taxon>
        <taxon>Streptosporangiales</taxon>
        <taxon>Streptosporangiaceae</taxon>
        <taxon>Nonomuraea</taxon>
    </lineage>
</organism>
<name>A0A7Y6I690_9ACTN</name>